<sequence length="97" mass="11285">MDKKRIKVKISFKNFLDLLVIIITDNLNEKINYFTSNETSVGTEVNISVVFVFNSIHLSWCPINDISSNSKAYIIGWNKPVNLKNFQIIQRIPIWIK</sequence>
<accession>A0A3M7PDY8</accession>
<evidence type="ECO:0000313" key="1">
    <source>
        <dbReference type="EMBL" id="RMZ96954.1"/>
    </source>
</evidence>
<dbReference type="Proteomes" id="UP000276133">
    <property type="component" value="Unassembled WGS sequence"/>
</dbReference>
<proteinExistence type="predicted"/>
<gene>
    <name evidence="1" type="ORF">BpHYR1_033345</name>
</gene>
<name>A0A3M7PDY8_BRAPC</name>
<protein>
    <submittedName>
        <fullName evidence="1">Uncharacterized protein</fullName>
    </submittedName>
</protein>
<evidence type="ECO:0000313" key="2">
    <source>
        <dbReference type="Proteomes" id="UP000276133"/>
    </source>
</evidence>
<dbReference type="AlphaFoldDB" id="A0A3M7PDY8"/>
<comment type="caution">
    <text evidence="1">The sequence shown here is derived from an EMBL/GenBank/DDBJ whole genome shotgun (WGS) entry which is preliminary data.</text>
</comment>
<dbReference type="EMBL" id="REGN01011753">
    <property type="protein sequence ID" value="RMZ96954.1"/>
    <property type="molecule type" value="Genomic_DNA"/>
</dbReference>
<organism evidence="1 2">
    <name type="scientific">Brachionus plicatilis</name>
    <name type="common">Marine rotifer</name>
    <name type="synonym">Brachionus muelleri</name>
    <dbReference type="NCBI Taxonomy" id="10195"/>
    <lineage>
        <taxon>Eukaryota</taxon>
        <taxon>Metazoa</taxon>
        <taxon>Spiralia</taxon>
        <taxon>Gnathifera</taxon>
        <taxon>Rotifera</taxon>
        <taxon>Eurotatoria</taxon>
        <taxon>Monogononta</taxon>
        <taxon>Pseudotrocha</taxon>
        <taxon>Ploima</taxon>
        <taxon>Brachionidae</taxon>
        <taxon>Brachionus</taxon>
    </lineage>
</organism>
<keyword evidence="2" id="KW-1185">Reference proteome</keyword>
<reference evidence="1 2" key="1">
    <citation type="journal article" date="2018" name="Sci. Rep.">
        <title>Genomic signatures of local adaptation to the degree of environmental predictability in rotifers.</title>
        <authorList>
            <person name="Franch-Gras L."/>
            <person name="Hahn C."/>
            <person name="Garcia-Roger E.M."/>
            <person name="Carmona M.J."/>
            <person name="Serra M."/>
            <person name="Gomez A."/>
        </authorList>
    </citation>
    <scope>NUCLEOTIDE SEQUENCE [LARGE SCALE GENOMIC DNA]</scope>
    <source>
        <strain evidence="1">HYR1</strain>
    </source>
</reference>